<dbReference type="GO" id="GO:0006508">
    <property type="term" value="P:proteolysis"/>
    <property type="evidence" value="ECO:0007669"/>
    <property type="project" value="UniProtKB-KW"/>
</dbReference>
<sequence>MLMSGSGISARKAQAAMGASALHQHARRHKNIAAANSGFLPSPAVMAFTANRRAQHTARRHTSHSLRQQHPSAATTLASSLLRSCRSHGGCSGGSMHWRPSAARCMSLSALHAAGGDIRVGIEPREESEQDEVLRPDVPPHAQPHPQPLVSAEGGFNAIFPSVVKVFVDYTDPSFAMPWQMRRQTKTTGSGFIIEDRRIITNAHVVANQNRILIRKHGDAKKYPARLIASGHECDLAVVTVDDEEFWKDVNPLTFGETPMLQDPLVVVGYPMGGDSLCITAGVVSRNDILSYTHGNFRLLCTQIDAAINAGNSGGPAVNKDGKVVGVAFQGYDEAQSIGYIIPTVVVNRFLKDLEQHHKYTGFVTLGIIYQTLENPSFRKYLGMTDVRVEDLPAGVSATGIVVCQVDPSRKGKVDSDSTTNSTSTVLKKRDVIMAIAGNDVADDGTIVFRNMERVGLSYALLDKFPDEEVELTILRDGRVLNISVPLVPSNSLIPEHQWDKTPRYFIYGGLVFTPLTLDYLREEFGQRKYMSNAPTALLQLLQEYFKKEEGEEVVIVSQILASDITSGYELKHTRVHKVNGIKVKNLQHLVTMLEDRDDLPVSQRGLACDNAANPGAAGGGAAEGGSSSSTSGSSGTEGFFIFEMDGEQELVLQKEVVQRVSQTILKQHGIVSDRQLA</sequence>
<evidence type="ECO:0000256" key="2">
    <source>
        <dbReference type="ARBA" id="ARBA00022670"/>
    </source>
</evidence>
<keyword evidence="4" id="KW-0720">Serine protease</keyword>
<dbReference type="SUPFAM" id="SSF50494">
    <property type="entry name" value="Trypsin-like serine proteases"/>
    <property type="match status" value="1"/>
</dbReference>
<keyword evidence="8" id="KW-1185">Reference proteome</keyword>
<evidence type="ECO:0000256" key="1">
    <source>
        <dbReference type="ARBA" id="ARBA00010541"/>
    </source>
</evidence>
<name>A0A0G4EX44_VITBC</name>
<dbReference type="STRING" id="1169540.A0A0G4EX44"/>
<feature type="region of interest" description="Disordered" evidence="5">
    <location>
        <begin position="52"/>
        <end position="74"/>
    </location>
</feature>
<evidence type="ECO:0000256" key="5">
    <source>
        <dbReference type="SAM" id="MobiDB-lite"/>
    </source>
</evidence>
<evidence type="ECO:0000313" key="7">
    <source>
        <dbReference type="EMBL" id="CEM03241.1"/>
    </source>
</evidence>
<dbReference type="Gene3D" id="3.20.190.20">
    <property type="match status" value="1"/>
</dbReference>
<dbReference type="Gene3D" id="2.30.42.10">
    <property type="match status" value="1"/>
</dbReference>
<dbReference type="InterPro" id="IPR001940">
    <property type="entry name" value="Peptidase_S1C"/>
</dbReference>
<reference evidence="7 8" key="1">
    <citation type="submission" date="2014-11" db="EMBL/GenBank/DDBJ databases">
        <authorList>
            <person name="Zhu J."/>
            <person name="Qi W."/>
            <person name="Song R."/>
        </authorList>
    </citation>
    <scope>NUCLEOTIDE SEQUENCE [LARGE SCALE GENOMIC DNA]</scope>
</reference>
<comment type="similarity">
    <text evidence="1">Belongs to the peptidase S1C family.</text>
</comment>
<dbReference type="Proteomes" id="UP000041254">
    <property type="component" value="Unassembled WGS sequence"/>
</dbReference>
<dbReference type="InterPro" id="IPR043504">
    <property type="entry name" value="Peptidase_S1_PA_chymotrypsin"/>
</dbReference>
<dbReference type="InterPro" id="IPR009003">
    <property type="entry name" value="Peptidase_S1_PA"/>
</dbReference>
<evidence type="ECO:0000256" key="3">
    <source>
        <dbReference type="ARBA" id="ARBA00022801"/>
    </source>
</evidence>
<dbReference type="Gene3D" id="2.40.10.10">
    <property type="entry name" value="Trypsin-like serine proteases"/>
    <property type="match status" value="2"/>
</dbReference>
<dbReference type="InterPro" id="IPR046449">
    <property type="entry name" value="DEGP_PDZ_sf"/>
</dbReference>
<protein>
    <recommendedName>
        <fullName evidence="6">Protease Do-like PDZ domain-containing protein</fullName>
    </recommendedName>
</protein>
<dbReference type="Pfam" id="PF17815">
    <property type="entry name" value="PDZ_3"/>
    <property type="match status" value="1"/>
</dbReference>
<keyword evidence="3" id="KW-0378">Hydrolase</keyword>
<dbReference type="OMA" id="CVEHNTQ"/>
<feature type="domain" description="Protease Do-like PDZ" evidence="6">
    <location>
        <begin position="494"/>
        <end position="675"/>
    </location>
</feature>
<dbReference type="FunCoup" id="A0A0G4EX44">
    <property type="interactions" value="4"/>
</dbReference>
<dbReference type="InParanoid" id="A0A0G4EX44"/>
<evidence type="ECO:0000259" key="6">
    <source>
        <dbReference type="Pfam" id="PF17815"/>
    </source>
</evidence>
<dbReference type="GO" id="GO:0004252">
    <property type="term" value="F:serine-type endopeptidase activity"/>
    <property type="evidence" value="ECO:0007669"/>
    <property type="project" value="InterPro"/>
</dbReference>
<accession>A0A0G4EX44</accession>
<dbReference type="InterPro" id="IPR041517">
    <property type="entry name" value="DEGP_PDZ"/>
</dbReference>
<dbReference type="Pfam" id="PF13365">
    <property type="entry name" value="Trypsin_2"/>
    <property type="match status" value="1"/>
</dbReference>
<evidence type="ECO:0000313" key="8">
    <source>
        <dbReference type="Proteomes" id="UP000041254"/>
    </source>
</evidence>
<feature type="compositionally biased region" description="Polar residues" evidence="5">
    <location>
        <begin position="65"/>
        <end position="74"/>
    </location>
</feature>
<dbReference type="OrthoDB" id="4217619at2759"/>
<evidence type="ECO:0000256" key="4">
    <source>
        <dbReference type="ARBA" id="ARBA00022825"/>
    </source>
</evidence>
<dbReference type="EMBL" id="CDMY01000336">
    <property type="protein sequence ID" value="CEM03241.1"/>
    <property type="molecule type" value="Genomic_DNA"/>
</dbReference>
<feature type="compositionally biased region" description="Basic residues" evidence="5">
    <location>
        <begin position="53"/>
        <end position="64"/>
    </location>
</feature>
<dbReference type="VEuPathDB" id="CryptoDB:Vbra_21089"/>
<keyword evidence="2" id="KW-0645">Protease</keyword>
<dbReference type="PANTHER" id="PTHR45980">
    <property type="match status" value="1"/>
</dbReference>
<dbReference type="PANTHER" id="PTHR45980:SF9">
    <property type="entry name" value="PROTEASE DO-LIKE 10, MITOCHONDRIAL-RELATED"/>
    <property type="match status" value="1"/>
</dbReference>
<organism evidence="7 8">
    <name type="scientific">Vitrella brassicaformis (strain CCMP3155)</name>
    <dbReference type="NCBI Taxonomy" id="1169540"/>
    <lineage>
        <taxon>Eukaryota</taxon>
        <taxon>Sar</taxon>
        <taxon>Alveolata</taxon>
        <taxon>Colpodellida</taxon>
        <taxon>Vitrellaceae</taxon>
        <taxon>Vitrella</taxon>
    </lineage>
</organism>
<dbReference type="AlphaFoldDB" id="A0A0G4EX44"/>
<dbReference type="InterPro" id="IPR036034">
    <property type="entry name" value="PDZ_sf"/>
</dbReference>
<proteinExistence type="inferred from homology"/>
<dbReference type="PRINTS" id="PR00834">
    <property type="entry name" value="PROTEASES2C"/>
</dbReference>
<gene>
    <name evidence="7" type="ORF">Vbra_21089</name>
</gene>
<dbReference type="PhylomeDB" id="A0A0G4EX44"/>